<proteinExistence type="predicted"/>
<feature type="transmembrane region" description="Helical" evidence="1">
    <location>
        <begin position="90"/>
        <end position="110"/>
    </location>
</feature>
<feature type="transmembrane region" description="Helical" evidence="1">
    <location>
        <begin position="12"/>
        <end position="34"/>
    </location>
</feature>
<reference evidence="3" key="1">
    <citation type="submission" date="2019-12" db="EMBL/GenBank/DDBJ databases">
        <title>Complete genome of Terracaulis silvestris 0127_4.</title>
        <authorList>
            <person name="Vieira S."/>
            <person name="Riedel T."/>
            <person name="Sproer C."/>
            <person name="Pascual J."/>
            <person name="Boedeker C."/>
            <person name="Overmann J."/>
        </authorList>
    </citation>
    <scope>NUCLEOTIDE SEQUENCE [LARGE SCALE GENOMIC DNA]</scope>
    <source>
        <strain evidence="3">0127_4</strain>
    </source>
</reference>
<evidence type="ECO:0000313" key="2">
    <source>
        <dbReference type="EMBL" id="QGZ96778.1"/>
    </source>
</evidence>
<keyword evidence="1" id="KW-0812">Transmembrane</keyword>
<dbReference type="EMBL" id="CP047045">
    <property type="protein sequence ID" value="QGZ96778.1"/>
    <property type="molecule type" value="Genomic_DNA"/>
</dbReference>
<feature type="transmembrane region" description="Helical" evidence="1">
    <location>
        <begin position="116"/>
        <end position="137"/>
    </location>
</feature>
<keyword evidence="1" id="KW-0472">Membrane</keyword>
<name>A0A6I6MTS7_9CAUL</name>
<gene>
    <name evidence="2" type="ORF">DSM104635_03639</name>
</gene>
<accession>A0A6I6MTS7</accession>
<dbReference type="Proteomes" id="UP000431269">
    <property type="component" value="Chromosome"/>
</dbReference>
<sequence>MSDLQTVATASAISEAVLIAGVLTTGAFVLWLAVSELARRHRLTQLLAFRLKVLDRLNAMDGDDVARIVAELVRADEGSEAARGARAAQVGVVSLAATAGLLGLMAYNLLGVSDVWLTLAVLSGVLGVGFLGAAWLARRLRP</sequence>
<organism evidence="2 3">
    <name type="scientific">Terricaulis silvestris</name>
    <dbReference type="NCBI Taxonomy" id="2686094"/>
    <lineage>
        <taxon>Bacteria</taxon>
        <taxon>Pseudomonadati</taxon>
        <taxon>Pseudomonadota</taxon>
        <taxon>Alphaproteobacteria</taxon>
        <taxon>Caulobacterales</taxon>
        <taxon>Caulobacteraceae</taxon>
        <taxon>Terricaulis</taxon>
    </lineage>
</organism>
<keyword evidence="3" id="KW-1185">Reference proteome</keyword>
<dbReference type="RefSeq" id="WP_158767550.1">
    <property type="nucleotide sequence ID" value="NZ_CP047045.1"/>
</dbReference>
<dbReference type="AlphaFoldDB" id="A0A6I6MTS7"/>
<keyword evidence="1" id="KW-1133">Transmembrane helix</keyword>
<protein>
    <submittedName>
        <fullName evidence="2">Uncharacterized protein</fullName>
    </submittedName>
</protein>
<evidence type="ECO:0000256" key="1">
    <source>
        <dbReference type="SAM" id="Phobius"/>
    </source>
</evidence>
<evidence type="ECO:0000313" key="3">
    <source>
        <dbReference type="Proteomes" id="UP000431269"/>
    </source>
</evidence>
<dbReference type="KEGG" id="tsv:DSM104635_03639"/>